<proteinExistence type="predicted"/>
<keyword evidence="2" id="KW-1185">Reference proteome</keyword>
<name>A0ACC0KKX1_CHOFU</name>
<protein>
    <submittedName>
        <fullName evidence="1">Uncharacterized protein</fullName>
    </submittedName>
</protein>
<dbReference type="EMBL" id="CM046117">
    <property type="protein sequence ID" value="KAI8437231.1"/>
    <property type="molecule type" value="Genomic_DNA"/>
</dbReference>
<evidence type="ECO:0000313" key="1">
    <source>
        <dbReference type="EMBL" id="KAI8437231.1"/>
    </source>
</evidence>
<reference evidence="1 2" key="1">
    <citation type="journal article" date="2022" name="Genome Biol. Evol.">
        <title>The Spruce Budworm Genome: Reconstructing the Evolutionary History of Antifreeze Proteins.</title>
        <authorList>
            <person name="Beliveau C."/>
            <person name="Gagne P."/>
            <person name="Picq S."/>
            <person name="Vernygora O."/>
            <person name="Keeling C.I."/>
            <person name="Pinkney K."/>
            <person name="Doucet D."/>
            <person name="Wen F."/>
            <person name="Johnston J.S."/>
            <person name="Maaroufi H."/>
            <person name="Boyle B."/>
            <person name="Laroche J."/>
            <person name="Dewar K."/>
            <person name="Juretic N."/>
            <person name="Blackburn G."/>
            <person name="Nisole A."/>
            <person name="Brunet B."/>
            <person name="Brandao M."/>
            <person name="Lumley L."/>
            <person name="Duan J."/>
            <person name="Quan G."/>
            <person name="Lucarotti C.J."/>
            <person name="Roe A.D."/>
            <person name="Sperling F.A.H."/>
            <person name="Levesque R.C."/>
            <person name="Cusson M."/>
        </authorList>
    </citation>
    <scope>NUCLEOTIDE SEQUENCE [LARGE SCALE GENOMIC DNA]</scope>
    <source>
        <strain evidence="1">Glfc:IPQL:Cfum</strain>
    </source>
</reference>
<accession>A0ACC0KKX1</accession>
<evidence type="ECO:0000313" key="2">
    <source>
        <dbReference type="Proteomes" id="UP001064048"/>
    </source>
</evidence>
<comment type="caution">
    <text evidence="1">The sequence shown here is derived from an EMBL/GenBank/DDBJ whole genome shotgun (WGS) entry which is preliminary data.</text>
</comment>
<gene>
    <name evidence="1" type="ORF">MSG28_010550</name>
</gene>
<organism evidence="1 2">
    <name type="scientific">Choristoneura fumiferana</name>
    <name type="common">Spruce budworm moth</name>
    <name type="synonym">Archips fumiferana</name>
    <dbReference type="NCBI Taxonomy" id="7141"/>
    <lineage>
        <taxon>Eukaryota</taxon>
        <taxon>Metazoa</taxon>
        <taxon>Ecdysozoa</taxon>
        <taxon>Arthropoda</taxon>
        <taxon>Hexapoda</taxon>
        <taxon>Insecta</taxon>
        <taxon>Pterygota</taxon>
        <taxon>Neoptera</taxon>
        <taxon>Endopterygota</taxon>
        <taxon>Lepidoptera</taxon>
        <taxon>Glossata</taxon>
        <taxon>Ditrysia</taxon>
        <taxon>Tortricoidea</taxon>
        <taxon>Tortricidae</taxon>
        <taxon>Tortricinae</taxon>
        <taxon>Choristoneura</taxon>
    </lineage>
</organism>
<sequence>MTRPGPPNENLPTIKLVVVGDGGVGKSAITIQFFQKLFVTDYDPTIEDSYIQHTEEEFSAMREQYMRKGDGFLLVYSVTDPQSFRNLRRFHTQILRVKDRESYPMLVAANKVDLVHARVVGEEAGRELARELGAPHIQTSAKEPPLNVERAFHEVRHMLGSARRGTPAASWRASWARCTYRPAPRSRRSTSSEPSTRYGTCWAARGGGDAGRELARELGAPHIQTSAKEPPLNVERAFHEVVTNAGAFDPQASPARREEPSPPEVRQMHPPLRTPPATTAANFTLTERGQLHTERRHTGNNPAPRPEQSPLPGHKHADGDTFDYIVVGAGAAGSAAAARLALAGHRVLLLEAGGNPNLLTKYPTIPNNVSCLSSPGRQCRFSRGKCLGGSSSINYMMYVRGNRRDYDDLRVPGWAWTDLEPYFLRYEGLQSPDRLPRYSAPYHNTSGTMKIDFFGESGNSWHSKIKEGFQFLNIPMNYDINAESQIGVTQVLGYVYKGERMSTARGFLSRAKVRRTLQVAKRARCTGVLMEGGEARGVSVVQGQGPRRRPLRLYARREVVLSAGTIGTAQILMLSGVGPADHLKSLGIPVHADLPIGDNISEHVLPLMLILVDRGVGVNAPNIFTLGAKGVQGTQWLATREGPLASNGLTDLAAFLNTRCYDFEQRRLLHNSSDCELPSLQLINAYIDRNLLQGIEPILQQILGLNPEVVQQISDVNVHHALIVASPIVLQPYSRGTIRLASRDPFAPPAIFPNFLSDDRDIEEMLRGITLLEHLVETPAFRAQGARLLHLRLPGCGPYTARGAGRERYWRCYCRHMTYSVFHATGGARLGPALDERLRVRGLRRLRVADLSALPALPRGNTAAVAIAIGERVADFILEENDTDVD</sequence>
<dbReference type="Proteomes" id="UP001064048">
    <property type="component" value="Chromosome 17"/>
</dbReference>